<dbReference type="Bgee" id="ENSPANG00000016859">
    <property type="expression patterns" value="Expressed in aorta and 61 other cell types or tissues"/>
</dbReference>
<keyword evidence="5" id="KW-0479">Metal-binding</keyword>
<dbReference type="FunFam" id="2.60.40.1530:FF:000001">
    <property type="entry name" value="Integrin subunit alpha 7"/>
    <property type="match status" value="1"/>
</dbReference>
<dbReference type="FunFam" id="2.60.40.1460:FF:000003">
    <property type="entry name" value="Integrin subunit alpha 7"/>
    <property type="match status" value="1"/>
</dbReference>
<dbReference type="GO" id="GO:0008305">
    <property type="term" value="C:integrin complex"/>
    <property type="evidence" value="ECO:0007669"/>
    <property type="project" value="InterPro"/>
</dbReference>
<evidence type="ECO:0000256" key="2">
    <source>
        <dbReference type="ARBA" id="ARBA00008054"/>
    </source>
</evidence>
<sequence>MGSGGEGEESAAQGRSRSRCWAWGAWWWGVSKASFHPSHQPGHSLGDAFGSPPAAGTRGGAGGGACAVFPGEEAGAGVDARAAAAVVILARAGAAERREGRLAGRKTGKPLKDQRDFGDQRRAWGDLGLGACESSLALAGKARGDRPMAGARSRDPWGASWICYLLGSLLVELLFSRAVAFNLDVMGALRKEGEPGSLFGFSVALHRQLQPGPQSWLLVGAPQALALPGQQANRTGGLFACPLSLEETDCYRVDIDQGADVQKESKENQWLGVSVRSQGPGGKIVTCAHRYEARQRVDQILETRDMIGRCFVLSQDLAIRDELDGGEWKFCEGRPQGHEQFGFCQQGTAAAFSPDSHYLLFGAPGTYNWKGLLFVTNIDSSDPDQLVYKTLDPADRLPGPAGDLALNSYLGFSIDSGKGLVRAEELSFVAGAPRANHKGAVVILRKDSASRLVPEVMLSGERLTSGFGYSLAVADLNSDGWPDLIVGAPYFFERQEELGGAVYVYLNQGGHWAGISPLRLCGSPDSMFGISLAVLGDLNQDGFPDIAVGAPFDGDGKVFIYHGSSLGVVAKPSQVLEGEAVGIKSFGYSLSGSLDMDGNQYPDLLVGSLADTVVLFRARPVLHVSHEVSIAPRSIDLEQPNCAGGHSVCVDLRVCFSYIAVPSSYSPTVALDYVLDADTDRRLRGQVPRVTFLSRSPDEPKHQASGTVWLKHQHDRVCGDAMFQLQDNVKDKLRAIVVTLSYSLQTPRLRRQAPGQGLPPVAPILNAHQPSTQRAEIHFLKQGCGEDKICQSNLQLVRARFCARVSDTEFQPLPMDADGTTALFALSGQPVIGLELMVTNLPSDPAQPQADGDDAHEAQLLVMLPDSLHYSGVRALDPAEKPLCLSNENASHVECELGNPMKRGAQVTFYLILSTSGISIETTELEVELLLATISEQELHPVSARAHVFIELPLSIAGMATPQQLFFSGVVRGERAMQSERDVGSKVKYEVTVSNQGQSLKTLGSAFLNIMWPHEIANGKWLLYPMRVELEGGQGPGQKGLCSPRPNILHLDVDSRDRRRRELEPPEQQEPGERQEPSMSWWPVSSAEKKKNITLDCARGTANCVVFSCPLYSFDRAAVLHVWGRLWNSTFLEEYSAVKSLEVIVRANITVKSSIKNLMLRDASIVIPVMVYLDPMAVVAEGVPWWVILLAVLAGLLVLALLVLLLWKCGFFHRSSQSSPFPTNYHRACLAVQPSAMEVGGPGTVGRDGEDGILQTGKAPRGHRAPVPCGEDSSGRPTAVQGGEDGHHPEEQLGQPPAGGPGCTPHPGCRWAS</sequence>
<dbReference type="GeneTree" id="ENSGT00940000159891"/>
<dbReference type="SUPFAM" id="SSF69179">
    <property type="entry name" value="Integrin domains"/>
    <property type="match status" value="3"/>
</dbReference>
<evidence type="ECO:0000256" key="20">
    <source>
        <dbReference type="SAM" id="MobiDB-lite"/>
    </source>
</evidence>
<evidence type="ECO:0000256" key="14">
    <source>
        <dbReference type="ARBA" id="ARBA00023157"/>
    </source>
</evidence>
<dbReference type="GO" id="GO:0046872">
    <property type="term" value="F:metal ion binding"/>
    <property type="evidence" value="ECO:0007669"/>
    <property type="project" value="UniProtKB-KW"/>
</dbReference>
<dbReference type="GO" id="GO:0009897">
    <property type="term" value="C:external side of plasma membrane"/>
    <property type="evidence" value="ECO:0007669"/>
    <property type="project" value="TreeGrafter"/>
</dbReference>
<dbReference type="SMART" id="SM00191">
    <property type="entry name" value="Int_alpha"/>
    <property type="match status" value="5"/>
</dbReference>
<feature type="repeat" description="FG-GAP" evidence="18">
    <location>
        <begin position="257"/>
        <end position="322"/>
    </location>
</feature>
<evidence type="ECO:0000256" key="13">
    <source>
        <dbReference type="ARBA" id="ARBA00023136"/>
    </source>
</evidence>
<dbReference type="GO" id="GO:0035987">
    <property type="term" value="P:endodermal cell differentiation"/>
    <property type="evidence" value="ECO:0007669"/>
    <property type="project" value="Ensembl"/>
</dbReference>
<accession>A0A2I3M7Q3</accession>
<keyword evidence="15 19" id="KW-0675">Receptor</keyword>
<evidence type="ECO:0000256" key="17">
    <source>
        <dbReference type="ARBA" id="ARBA00068411"/>
    </source>
</evidence>
<dbReference type="InterPro" id="IPR048286">
    <property type="entry name" value="Integrin_alpha_Ig-like_3"/>
</dbReference>
<keyword evidence="16" id="KW-0325">Glycoprotein</keyword>
<evidence type="ECO:0000259" key="23">
    <source>
        <dbReference type="Pfam" id="PF20806"/>
    </source>
</evidence>
<dbReference type="GO" id="GO:0008360">
    <property type="term" value="P:regulation of cell shape"/>
    <property type="evidence" value="ECO:0007669"/>
    <property type="project" value="UniProtKB-KW"/>
</dbReference>
<dbReference type="AlphaFoldDB" id="A0A2I3M7Q3"/>
<dbReference type="FunFam" id="2.130.10.130:FF:000002">
    <property type="entry name" value="integrin alpha-6 isoform X2"/>
    <property type="match status" value="1"/>
</dbReference>
<dbReference type="Proteomes" id="UP000028761">
    <property type="component" value="Chromosome 9"/>
</dbReference>
<dbReference type="PANTHER" id="PTHR23220:SF90">
    <property type="entry name" value="INTEGRIN ALPHA-7"/>
    <property type="match status" value="1"/>
</dbReference>
<dbReference type="PROSITE" id="PS00242">
    <property type="entry name" value="INTEGRIN_ALPHA"/>
    <property type="match status" value="1"/>
</dbReference>
<evidence type="ECO:0000256" key="16">
    <source>
        <dbReference type="ARBA" id="ARBA00023180"/>
    </source>
</evidence>
<keyword evidence="12 19" id="KW-0401">Integrin</keyword>
<dbReference type="FunFam" id="1.20.5.930:FF:000001">
    <property type="entry name" value="Integrin subunit alpha V"/>
    <property type="match status" value="1"/>
</dbReference>
<dbReference type="Gene3D" id="2.130.10.130">
    <property type="entry name" value="Integrin alpha, N-terminal"/>
    <property type="match status" value="1"/>
</dbReference>
<feature type="compositionally biased region" description="Basic and acidic residues" evidence="20">
    <location>
        <begin position="1053"/>
        <end position="1064"/>
    </location>
</feature>
<feature type="repeat" description="FG-GAP" evidence="18">
    <location>
        <begin position="574"/>
        <end position="633"/>
    </location>
</feature>
<dbReference type="Ensembl" id="ENSPANT00000057392.2">
    <property type="protein sequence ID" value="ENSPANP00000031765.2"/>
    <property type="gene ID" value="ENSPANG00000016859.3"/>
</dbReference>
<evidence type="ECO:0000259" key="21">
    <source>
        <dbReference type="Pfam" id="PF08441"/>
    </source>
</evidence>
<evidence type="ECO:0000256" key="12">
    <source>
        <dbReference type="ARBA" id="ARBA00023037"/>
    </source>
</evidence>
<dbReference type="PRINTS" id="PR01185">
    <property type="entry name" value="INTEGRINA"/>
</dbReference>
<reference evidence="24" key="2">
    <citation type="submission" date="2025-08" db="UniProtKB">
        <authorList>
            <consortium name="Ensembl"/>
        </authorList>
    </citation>
    <scope>IDENTIFICATION</scope>
</reference>
<gene>
    <name evidence="24" type="primary">ITGA7</name>
</gene>
<proteinExistence type="inferred from homology"/>
<keyword evidence="9 19" id="KW-0130">Cell adhesion</keyword>
<evidence type="ECO:0000256" key="3">
    <source>
        <dbReference type="ARBA" id="ARBA00022685"/>
    </source>
</evidence>
<evidence type="ECO:0000256" key="8">
    <source>
        <dbReference type="ARBA" id="ARBA00022837"/>
    </source>
</evidence>
<keyword evidence="6" id="KW-0732">Signal</keyword>
<feature type="transmembrane region" description="Helical" evidence="19">
    <location>
        <begin position="1185"/>
        <end position="1207"/>
    </location>
</feature>
<evidence type="ECO:0000256" key="15">
    <source>
        <dbReference type="ARBA" id="ARBA00023170"/>
    </source>
</evidence>
<keyword evidence="14" id="KW-1015">Disulfide bond</keyword>
<feature type="domain" description="Integrin alpha second immunoglobulin-like" evidence="22">
    <location>
        <begin position="784"/>
        <end position="948"/>
    </location>
</feature>
<evidence type="ECO:0000256" key="6">
    <source>
        <dbReference type="ARBA" id="ARBA00022729"/>
    </source>
</evidence>
<dbReference type="InterPro" id="IPR028994">
    <property type="entry name" value="Integrin_alpha_N"/>
</dbReference>
<dbReference type="GO" id="GO:0050900">
    <property type="term" value="P:leukocyte migration"/>
    <property type="evidence" value="ECO:0007669"/>
    <property type="project" value="TreeGrafter"/>
</dbReference>
<comment type="similarity">
    <text evidence="2 19">Belongs to the integrin alpha chain family.</text>
</comment>
<protein>
    <recommendedName>
        <fullName evidence="17">Integrin alpha-7</fullName>
    </recommendedName>
</protein>
<dbReference type="InterPro" id="IPR013517">
    <property type="entry name" value="FG-GAP"/>
</dbReference>
<dbReference type="Gene3D" id="1.20.5.930">
    <property type="entry name" value="Bicelle-embedded integrin alpha(iib) transmembrane segment"/>
    <property type="match status" value="1"/>
</dbReference>
<dbReference type="InterPro" id="IPR048285">
    <property type="entry name" value="Integrin_alpha_Ig-like_2"/>
</dbReference>
<keyword evidence="3" id="KW-0165">Cleavage on pair of basic residues</keyword>
<feature type="region of interest" description="Disordered" evidence="20">
    <location>
        <begin position="1240"/>
        <end position="1313"/>
    </location>
</feature>
<dbReference type="FunFam" id="2.60.40.1510:FF:000002">
    <property type="entry name" value="integrin alpha-6 isoform X2"/>
    <property type="match status" value="1"/>
</dbReference>
<dbReference type="InterPro" id="IPR032695">
    <property type="entry name" value="Integrin_dom_sf"/>
</dbReference>
<dbReference type="InterPro" id="IPR018184">
    <property type="entry name" value="Integrin_alpha_C_CS"/>
</dbReference>
<feature type="repeat" description="FG-GAP" evidence="18">
    <location>
        <begin position="515"/>
        <end position="570"/>
    </location>
</feature>
<dbReference type="GO" id="GO:0034113">
    <property type="term" value="P:heterotypic cell-cell adhesion"/>
    <property type="evidence" value="ECO:0007669"/>
    <property type="project" value="Ensembl"/>
</dbReference>
<dbReference type="GO" id="GO:0007229">
    <property type="term" value="P:integrin-mediated signaling pathway"/>
    <property type="evidence" value="ECO:0007669"/>
    <property type="project" value="UniProtKB-KW"/>
</dbReference>
<dbReference type="STRING" id="9555.ENSPANP00000031765"/>
<dbReference type="SUPFAM" id="SSF69318">
    <property type="entry name" value="Integrin alpha N-terminal domain"/>
    <property type="match status" value="1"/>
</dbReference>
<evidence type="ECO:0000256" key="5">
    <source>
        <dbReference type="ARBA" id="ARBA00022723"/>
    </source>
</evidence>
<dbReference type="Pfam" id="PF20806">
    <property type="entry name" value="Integrin_A_Ig_3"/>
    <property type="match status" value="1"/>
</dbReference>
<keyword evidence="11 19" id="KW-1133">Transmembrane helix</keyword>
<dbReference type="GO" id="GO:0033627">
    <property type="term" value="P:cell adhesion mediated by integrin"/>
    <property type="evidence" value="ECO:0007669"/>
    <property type="project" value="TreeGrafter"/>
</dbReference>
<dbReference type="InterPro" id="IPR013649">
    <property type="entry name" value="Integrin_alpha_Ig-like_1"/>
</dbReference>
<dbReference type="PROSITE" id="PS51470">
    <property type="entry name" value="FG_GAP"/>
    <property type="match status" value="6"/>
</dbReference>
<feature type="repeat" description="FG-GAP" evidence="18">
    <location>
        <begin position="453"/>
        <end position="514"/>
    </location>
</feature>
<evidence type="ECO:0000256" key="10">
    <source>
        <dbReference type="ARBA" id="ARBA00022960"/>
    </source>
</evidence>
<keyword evidence="7" id="KW-0677">Repeat</keyword>
<comment type="subcellular location">
    <subcellularLocation>
        <location evidence="1 19">Membrane</location>
        <topology evidence="1 19">Single-pass type I membrane protein</topology>
    </subcellularLocation>
</comment>
<dbReference type="InterPro" id="IPR000413">
    <property type="entry name" value="Integrin_alpha"/>
</dbReference>
<dbReference type="Gene3D" id="2.60.40.1530">
    <property type="entry name" value="ntegrin, alpha v. Chain A, domain 4"/>
    <property type="match status" value="1"/>
</dbReference>
<keyword evidence="13 19" id="KW-0472">Membrane</keyword>
<evidence type="ECO:0000256" key="19">
    <source>
        <dbReference type="RuleBase" id="RU003762"/>
    </source>
</evidence>
<evidence type="ECO:0000256" key="7">
    <source>
        <dbReference type="ARBA" id="ARBA00022737"/>
    </source>
</evidence>
<dbReference type="ExpressionAtlas" id="A0A2I3M7Q3">
    <property type="expression patterns" value="baseline"/>
</dbReference>
<dbReference type="Pfam" id="PF08441">
    <property type="entry name" value="Integrin_A_Ig_1"/>
    <property type="match status" value="1"/>
</dbReference>
<reference evidence="24" key="3">
    <citation type="submission" date="2025-09" db="UniProtKB">
        <authorList>
            <consortium name="Ensembl"/>
        </authorList>
    </citation>
    <scope>IDENTIFICATION</scope>
</reference>
<name>A0A2I3M7Q3_PAPAN</name>
<dbReference type="PANTHER" id="PTHR23220">
    <property type="entry name" value="INTEGRIN ALPHA"/>
    <property type="match status" value="1"/>
</dbReference>
<dbReference type="Gene3D" id="2.60.40.1510">
    <property type="entry name" value="ntegrin, alpha v. Chain A, domain 3"/>
    <property type="match status" value="1"/>
</dbReference>
<dbReference type="GO" id="GO:0005178">
    <property type="term" value="F:integrin binding"/>
    <property type="evidence" value="ECO:0007669"/>
    <property type="project" value="TreeGrafter"/>
</dbReference>
<feature type="domain" description="Integrin alpha third immunoglobulin-like" evidence="23">
    <location>
        <begin position="954"/>
        <end position="1171"/>
    </location>
</feature>
<keyword evidence="10" id="KW-0133">Cell shape</keyword>
<evidence type="ECO:0000256" key="11">
    <source>
        <dbReference type="ARBA" id="ARBA00022989"/>
    </source>
</evidence>
<organism evidence="24 25">
    <name type="scientific">Papio anubis</name>
    <name type="common">Olive baboon</name>
    <dbReference type="NCBI Taxonomy" id="9555"/>
    <lineage>
        <taxon>Eukaryota</taxon>
        <taxon>Metazoa</taxon>
        <taxon>Chordata</taxon>
        <taxon>Craniata</taxon>
        <taxon>Vertebrata</taxon>
        <taxon>Euteleostomi</taxon>
        <taxon>Mammalia</taxon>
        <taxon>Eutheria</taxon>
        <taxon>Euarchontoglires</taxon>
        <taxon>Primates</taxon>
        <taxon>Haplorrhini</taxon>
        <taxon>Catarrhini</taxon>
        <taxon>Cercopithecidae</taxon>
        <taxon>Cercopithecinae</taxon>
        <taxon>Papio</taxon>
    </lineage>
</organism>
<evidence type="ECO:0000256" key="4">
    <source>
        <dbReference type="ARBA" id="ARBA00022692"/>
    </source>
</evidence>
<reference evidence="24 25" key="1">
    <citation type="submission" date="2012-03" db="EMBL/GenBank/DDBJ databases">
        <title>Whole Genome Assembly of Papio anubis.</title>
        <authorList>
            <person name="Liu Y.L."/>
            <person name="Abraham K.A."/>
            <person name="Akbar H.A."/>
            <person name="Ali S.A."/>
            <person name="Anosike U.A."/>
            <person name="Aqrawi P.A."/>
            <person name="Arias F.A."/>
            <person name="Attaway T.A."/>
            <person name="Awwad R.A."/>
            <person name="Babu C.B."/>
            <person name="Bandaranaike D.B."/>
            <person name="Battles P.B."/>
            <person name="Bell A.B."/>
            <person name="Beltran B.B."/>
            <person name="Berhane-Mersha D.B."/>
            <person name="Bess C.B."/>
            <person name="Bickham C.B."/>
            <person name="Bolden T.B."/>
            <person name="Carter K.C."/>
            <person name="Chau D.C."/>
            <person name="Chavez A.C."/>
            <person name="Clerc-Blankenburg K.C."/>
            <person name="Coyle M.C."/>
            <person name="Dao M.D."/>
            <person name="Davila M.L.D."/>
            <person name="Davy-Carroll L.D."/>
            <person name="Denson S.D."/>
            <person name="Dinh H.D."/>
            <person name="Fernandez S.F."/>
            <person name="Fernando P.F."/>
            <person name="Forbes L.F."/>
            <person name="Francis C.F."/>
            <person name="Francisco L.F."/>
            <person name="Fu Q.F."/>
            <person name="Garcia-Iii R.G."/>
            <person name="Garrett T.G."/>
            <person name="Gross S.G."/>
            <person name="Gubbala S.G."/>
            <person name="Hirani K.H."/>
            <person name="Hogues M.H."/>
            <person name="Hollins B.H."/>
            <person name="Jackson L.J."/>
            <person name="Javaid M.J."/>
            <person name="Jhangiani S.J."/>
            <person name="Johnson A.J."/>
            <person name="Johnson B.J."/>
            <person name="Jones J.J."/>
            <person name="Joshi V.J."/>
            <person name="Kalu J.K."/>
            <person name="Khan N.K."/>
            <person name="Korchina V.K."/>
            <person name="Kovar C.K."/>
            <person name="Lago L.L."/>
            <person name="Lara F.L."/>
            <person name="Le T.-K.L."/>
            <person name="Lee S.L."/>
            <person name="Legall-Iii F.L."/>
            <person name="Lemon S.L."/>
            <person name="Liu J.L."/>
            <person name="Liu Y.-S.L."/>
            <person name="Liyanage D.L."/>
            <person name="Lopez J.L."/>
            <person name="Lorensuhewa L.L."/>
            <person name="Mata R.M."/>
            <person name="Mathew T.M."/>
            <person name="Mercado C.M."/>
            <person name="Mercado I.M."/>
            <person name="Morales K.M."/>
            <person name="Morgan M.M."/>
            <person name="Munidasa M.M."/>
            <person name="Ngo D.N."/>
            <person name="Nguyen L.N."/>
            <person name="Nguyen T.N."/>
            <person name="Nguyen N.N."/>
            <person name="Obregon M.O."/>
            <person name="Okwuonu G.O."/>
            <person name="Ongeri F.O."/>
            <person name="Onwere C.O."/>
            <person name="Osifeso I.O."/>
            <person name="Parra A.P."/>
            <person name="Patil S.P."/>
            <person name="Perez A.P."/>
            <person name="Perez Y.P."/>
            <person name="Pham C.P."/>
            <person name="Pu L.-L.P."/>
            <person name="Puazo M.P."/>
            <person name="Quiroz J.Q."/>
            <person name="Rouhana J.R."/>
            <person name="Ruiz M.R."/>
            <person name="Ruiz S.-J.R."/>
            <person name="Saada N.S."/>
            <person name="Santibanez J.S."/>
            <person name="Scheel M.S."/>
            <person name="Schneider B.S."/>
            <person name="Simmons D.S."/>
            <person name="Sisson I.S."/>
            <person name="Tang L.-Y.T."/>
            <person name="Thornton R.T."/>
            <person name="Tisius J.T."/>
            <person name="Toledanes G.T."/>
            <person name="Trejos Z.T."/>
            <person name="Usmani K.U."/>
            <person name="Varghese R.V."/>
            <person name="Vattathil S.V."/>
            <person name="Vee V.V."/>
            <person name="Walker D.W."/>
            <person name="Weissenberger G.W."/>
            <person name="White C.W."/>
            <person name="Williams A.W."/>
            <person name="Woodworth J.W."/>
            <person name="Wright R.W."/>
            <person name="Zhu Y.Z."/>
            <person name="Han Y.H."/>
            <person name="Newsham I.N."/>
            <person name="Nazareth L.N."/>
            <person name="Worley K.W."/>
            <person name="Muzny D.M."/>
            <person name="Rogers J.R."/>
            <person name="Gibbs R.G."/>
        </authorList>
    </citation>
    <scope>NUCLEOTIDE SEQUENCE [LARGE SCALE GENOMIC DNA]</scope>
</reference>
<evidence type="ECO:0000256" key="1">
    <source>
        <dbReference type="ARBA" id="ARBA00004479"/>
    </source>
</evidence>
<evidence type="ECO:0000313" key="25">
    <source>
        <dbReference type="Proteomes" id="UP000028761"/>
    </source>
</evidence>
<dbReference type="OMA" id="HTYELIN"/>
<feature type="repeat" description="FG-GAP" evidence="18">
    <location>
        <begin position="182"/>
        <end position="250"/>
    </location>
</feature>
<dbReference type="Pfam" id="PF01839">
    <property type="entry name" value="FG-GAP"/>
    <property type="match status" value="2"/>
</dbReference>
<keyword evidence="8" id="KW-0106">Calcium</keyword>
<keyword evidence="4 19" id="KW-0812">Transmembrane</keyword>
<evidence type="ECO:0000256" key="18">
    <source>
        <dbReference type="PROSITE-ProRule" id="PRU00803"/>
    </source>
</evidence>
<feature type="repeat" description="FG-GAP" evidence="18">
    <location>
        <begin position="332"/>
        <end position="385"/>
    </location>
</feature>
<dbReference type="GO" id="GO:0007160">
    <property type="term" value="P:cell-matrix adhesion"/>
    <property type="evidence" value="ECO:0007669"/>
    <property type="project" value="UniProtKB-ARBA"/>
</dbReference>
<feature type="domain" description="Integrin alpha first immunoglubulin-like" evidence="21">
    <location>
        <begin position="618"/>
        <end position="782"/>
    </location>
</feature>
<evidence type="ECO:0000313" key="24">
    <source>
        <dbReference type="Ensembl" id="ENSPANP00000031765.2"/>
    </source>
</evidence>
<dbReference type="Pfam" id="PF20805">
    <property type="entry name" value="Integrin_A_Ig_2"/>
    <property type="match status" value="1"/>
</dbReference>
<dbReference type="Gene3D" id="2.60.40.1460">
    <property type="entry name" value="Integrin domains. Chain A, domain 2"/>
    <property type="match status" value="1"/>
</dbReference>
<dbReference type="InterPro" id="IPR013519">
    <property type="entry name" value="Int_alpha_beta-p"/>
</dbReference>
<evidence type="ECO:0000259" key="22">
    <source>
        <dbReference type="Pfam" id="PF20805"/>
    </source>
</evidence>
<evidence type="ECO:0000256" key="9">
    <source>
        <dbReference type="ARBA" id="ARBA00022889"/>
    </source>
</evidence>
<keyword evidence="25" id="KW-1185">Reference proteome</keyword>
<feature type="region of interest" description="Disordered" evidence="20">
    <location>
        <begin position="1053"/>
        <end position="1081"/>
    </location>
</feature>